<dbReference type="eggNOG" id="ENOG5032RUZ">
    <property type="taxonomic scope" value="Bacteria"/>
</dbReference>
<evidence type="ECO:0000313" key="1">
    <source>
        <dbReference type="EMBL" id="EEP55109.1"/>
    </source>
</evidence>
<organism evidence="1 2">
    <name type="scientific">Clostridium butyricum E4 str. BoNT E BL5262</name>
    <dbReference type="NCBI Taxonomy" id="632245"/>
    <lineage>
        <taxon>Bacteria</taxon>
        <taxon>Bacillati</taxon>
        <taxon>Bacillota</taxon>
        <taxon>Clostridia</taxon>
        <taxon>Eubacteriales</taxon>
        <taxon>Clostridiaceae</taxon>
        <taxon>Clostridium</taxon>
    </lineage>
</organism>
<dbReference type="Pfam" id="PF20288">
    <property type="entry name" value="MC2"/>
    <property type="match status" value="1"/>
</dbReference>
<name>C4IE38_CLOBU</name>
<protein>
    <submittedName>
        <fullName evidence="1">Uncharacterized protein</fullName>
    </submittedName>
</protein>
<reference evidence="1 2" key="1">
    <citation type="submission" date="2009-08" db="EMBL/GenBank/DDBJ databases">
        <authorList>
            <person name="Shrivastava S."/>
            <person name="Brinkac L.B."/>
            <person name="Brown J.L."/>
            <person name="Bruce D.B."/>
            <person name="Detter C."/>
            <person name="Green L.D."/>
            <person name="Munk C.A."/>
            <person name="Rogers Y.C."/>
            <person name="Tapia R."/>
            <person name="Sims D.R."/>
            <person name="Smith L.A."/>
            <person name="Smith T.J."/>
            <person name="Sutton G."/>
            <person name="Brettin T."/>
        </authorList>
    </citation>
    <scope>NUCLEOTIDE SEQUENCE [LARGE SCALE GENOMIC DNA]</scope>
    <source>
        <strain evidence="2">E4 str. BoNT E BL5262</strain>
    </source>
</reference>
<comment type="caution">
    <text evidence="1">The sequence shown here is derived from an EMBL/GenBank/DDBJ whole genome shotgun (WGS) entry which is preliminary data.</text>
</comment>
<dbReference type="HOGENOM" id="CLU_134406_0_1_9"/>
<dbReference type="RefSeq" id="WP_003411666.1">
    <property type="nucleotide sequence ID" value="NZ_ACOM01000004.1"/>
</dbReference>
<dbReference type="Proteomes" id="UP000003081">
    <property type="component" value="Unassembled WGS sequence"/>
</dbReference>
<keyword evidence="2" id="KW-1185">Reference proteome</keyword>
<dbReference type="EMBL" id="ACOM01000004">
    <property type="protein sequence ID" value="EEP55109.1"/>
    <property type="molecule type" value="Genomic_DNA"/>
</dbReference>
<dbReference type="InterPro" id="IPR046904">
    <property type="entry name" value="ABC-3C_MC2"/>
</dbReference>
<gene>
    <name evidence="1" type="ORF">CLP_3620</name>
</gene>
<accession>C4IE38</accession>
<dbReference type="AlphaFoldDB" id="C4IE38"/>
<sequence length="164" mass="19345">MNSGKIIFNTVSEVGLRMMLLLNILKPEKIDLDRINYFDYLMLYMNDEKIQINSLHPEYPMMLIELFTKKELLKESLLYVGSKSLISIECSHKGISYSANSNTEWFLDCLMDDKYAKELIKRAEVIKDKFNFYQNSELKILIENMIKNKEKNFENLFPYEDGGI</sequence>
<evidence type="ECO:0000313" key="2">
    <source>
        <dbReference type="Proteomes" id="UP000003081"/>
    </source>
</evidence>
<proteinExistence type="predicted"/>